<dbReference type="PANTHER" id="PTHR46797:SF1">
    <property type="entry name" value="METHYLPHOSPHONATE SYNTHASE"/>
    <property type="match status" value="1"/>
</dbReference>
<feature type="region of interest" description="Disordered" evidence="3">
    <location>
        <begin position="87"/>
        <end position="109"/>
    </location>
</feature>
<dbReference type="RefSeq" id="WP_112070015.1">
    <property type="nucleotide sequence ID" value="NZ_JUGD01000037.1"/>
</dbReference>
<dbReference type="InterPro" id="IPR001387">
    <property type="entry name" value="Cro/C1-type_HTH"/>
</dbReference>
<dbReference type="PANTHER" id="PTHR46797">
    <property type="entry name" value="HTH-TYPE TRANSCRIPTIONAL REGULATOR"/>
    <property type="match status" value="1"/>
</dbReference>
<dbReference type="SMART" id="SM00530">
    <property type="entry name" value="HTH_XRE"/>
    <property type="match status" value="1"/>
</dbReference>
<dbReference type="Gene3D" id="1.10.260.40">
    <property type="entry name" value="lambda repressor-like DNA-binding domains"/>
    <property type="match status" value="1"/>
</dbReference>
<dbReference type="EMBL" id="JUGD01000037">
    <property type="protein sequence ID" value="RAM61479.1"/>
    <property type="molecule type" value="Genomic_DNA"/>
</dbReference>
<feature type="domain" description="HTH cro/C1-type" evidence="4">
    <location>
        <begin position="23"/>
        <end position="77"/>
    </location>
</feature>
<evidence type="ECO:0000313" key="5">
    <source>
        <dbReference type="EMBL" id="RAM61479.1"/>
    </source>
</evidence>
<dbReference type="Proteomes" id="UP000248631">
    <property type="component" value="Unassembled WGS sequence"/>
</dbReference>
<dbReference type="PROSITE" id="PS50943">
    <property type="entry name" value="HTH_CROC1"/>
    <property type="match status" value="1"/>
</dbReference>
<accession>A0ABX9BUS9</accession>
<feature type="coiled-coil region" evidence="2">
    <location>
        <begin position="16"/>
        <end position="43"/>
    </location>
</feature>
<dbReference type="InterPro" id="IPR010982">
    <property type="entry name" value="Lambda_DNA-bd_dom_sf"/>
</dbReference>
<name>A0ABX9BUS9_9BURK</name>
<evidence type="ECO:0000256" key="2">
    <source>
        <dbReference type="SAM" id="Coils"/>
    </source>
</evidence>
<sequence length="109" mass="12263">MNNTVSQQPNSKNRVSVALGKRLKKLRIEAEKTQEELAFDSNVDKTFISAIERGVANPSVLTLANICHGLGITLEELFQSIAFSMKPTETQRRSNMAQPELKPKRPRLR</sequence>
<evidence type="ECO:0000256" key="3">
    <source>
        <dbReference type="SAM" id="MobiDB-lite"/>
    </source>
</evidence>
<dbReference type="CDD" id="cd00093">
    <property type="entry name" value="HTH_XRE"/>
    <property type="match status" value="1"/>
</dbReference>
<comment type="caution">
    <text evidence="5">The sequence shown here is derived from an EMBL/GenBank/DDBJ whole genome shotgun (WGS) entry which is preliminary data.</text>
</comment>
<dbReference type="SUPFAM" id="SSF47413">
    <property type="entry name" value="lambda repressor-like DNA-binding domains"/>
    <property type="match status" value="1"/>
</dbReference>
<keyword evidence="1" id="KW-0238">DNA-binding</keyword>
<protein>
    <submittedName>
        <fullName evidence="5">XRE family transcriptional regulator</fullName>
    </submittedName>
</protein>
<gene>
    <name evidence="5" type="ORF">RB24_25000</name>
</gene>
<evidence type="ECO:0000313" key="6">
    <source>
        <dbReference type="Proteomes" id="UP000248631"/>
    </source>
</evidence>
<proteinExistence type="predicted"/>
<evidence type="ECO:0000256" key="1">
    <source>
        <dbReference type="ARBA" id="ARBA00023125"/>
    </source>
</evidence>
<reference evidence="5 6" key="1">
    <citation type="submission" date="2014-12" db="EMBL/GenBank/DDBJ databases">
        <title>Complete genome sequence of Herbaspirillum rubrisubalbicans Os38.</title>
        <authorList>
            <person name="Chen M."/>
            <person name="An Q."/>
        </authorList>
    </citation>
    <scope>NUCLEOTIDE SEQUENCE [LARGE SCALE GENOMIC DNA]</scope>
    <source>
        <strain evidence="5 6">Os38</strain>
    </source>
</reference>
<evidence type="ECO:0000259" key="4">
    <source>
        <dbReference type="PROSITE" id="PS50943"/>
    </source>
</evidence>
<dbReference type="InterPro" id="IPR050807">
    <property type="entry name" value="TransReg_Diox_bact_type"/>
</dbReference>
<dbReference type="Pfam" id="PF01381">
    <property type="entry name" value="HTH_3"/>
    <property type="match status" value="1"/>
</dbReference>
<keyword evidence="2" id="KW-0175">Coiled coil</keyword>
<organism evidence="5 6">
    <name type="scientific">Herbaspirillum rubrisubalbicans</name>
    <dbReference type="NCBI Taxonomy" id="80842"/>
    <lineage>
        <taxon>Bacteria</taxon>
        <taxon>Pseudomonadati</taxon>
        <taxon>Pseudomonadota</taxon>
        <taxon>Betaproteobacteria</taxon>
        <taxon>Burkholderiales</taxon>
        <taxon>Oxalobacteraceae</taxon>
        <taxon>Herbaspirillum</taxon>
    </lineage>
</organism>
<keyword evidence="6" id="KW-1185">Reference proteome</keyword>